<dbReference type="EMBL" id="JAODUO010000097">
    <property type="protein sequence ID" value="KAK2189786.1"/>
    <property type="molecule type" value="Genomic_DNA"/>
</dbReference>
<dbReference type="PANTHER" id="PTHR13710:SF152">
    <property type="entry name" value="ATP-DEPENDENT DNA HELICASE Q5"/>
    <property type="match status" value="1"/>
</dbReference>
<dbReference type="FunFam" id="3.40.50.300:FF:000614">
    <property type="entry name" value="ATP-dependent DNA helicase"/>
    <property type="match status" value="1"/>
</dbReference>
<comment type="caution">
    <text evidence="25">The sequence shown here is derived from an EMBL/GenBank/DDBJ whole genome shotgun (WGS) entry which is preliminary data.</text>
</comment>
<dbReference type="InterPro" id="IPR014001">
    <property type="entry name" value="Helicase_ATP-bd"/>
</dbReference>
<dbReference type="InterPro" id="IPR002464">
    <property type="entry name" value="DNA/RNA_helicase_DEAH_CS"/>
</dbReference>
<keyword evidence="5" id="KW-0132">Cell division</keyword>
<keyword evidence="8 21" id="KW-0547">Nucleotide-binding</keyword>
<dbReference type="SMART" id="SM00490">
    <property type="entry name" value="HELICc"/>
    <property type="match status" value="1"/>
</dbReference>
<feature type="compositionally biased region" description="Polar residues" evidence="22">
    <location>
        <begin position="782"/>
        <end position="798"/>
    </location>
</feature>
<evidence type="ECO:0000259" key="23">
    <source>
        <dbReference type="PROSITE" id="PS51192"/>
    </source>
</evidence>
<dbReference type="GO" id="GO:0005524">
    <property type="term" value="F:ATP binding"/>
    <property type="evidence" value="ECO:0007669"/>
    <property type="project" value="UniProtKB-KW"/>
</dbReference>
<dbReference type="PROSITE" id="PS51194">
    <property type="entry name" value="HELICASE_CTER"/>
    <property type="match status" value="1"/>
</dbReference>
<keyword evidence="7" id="KW-0479">Metal-binding</keyword>
<dbReference type="InterPro" id="IPR027417">
    <property type="entry name" value="P-loop_NTPase"/>
</dbReference>
<evidence type="ECO:0000256" key="19">
    <source>
        <dbReference type="ARBA" id="ARBA00034617"/>
    </source>
</evidence>
<comment type="catalytic activity">
    <reaction evidence="19 21">
        <text>Couples ATP hydrolysis with the unwinding of duplex DNA by translocating in the 3'-5' direction.</text>
        <dbReference type="EC" id="5.6.2.4"/>
    </reaction>
</comment>
<evidence type="ECO:0000256" key="15">
    <source>
        <dbReference type="ARBA" id="ARBA00023204"/>
    </source>
</evidence>
<dbReference type="PROSITE" id="PS00690">
    <property type="entry name" value="DEAH_ATP_HELICASE"/>
    <property type="match status" value="1"/>
</dbReference>
<dbReference type="InterPro" id="IPR011545">
    <property type="entry name" value="DEAD/DEAH_box_helicase_dom"/>
</dbReference>
<feature type="compositionally biased region" description="Polar residues" evidence="22">
    <location>
        <begin position="838"/>
        <end position="852"/>
    </location>
</feature>
<dbReference type="GO" id="GO:0005694">
    <property type="term" value="C:chromosome"/>
    <property type="evidence" value="ECO:0007669"/>
    <property type="project" value="InterPro"/>
</dbReference>
<comment type="similarity">
    <text evidence="3 21">Belongs to the helicase family. RecQ subfamily.</text>
</comment>
<evidence type="ECO:0000256" key="7">
    <source>
        <dbReference type="ARBA" id="ARBA00022723"/>
    </source>
</evidence>
<evidence type="ECO:0000256" key="17">
    <source>
        <dbReference type="ARBA" id="ARBA00023242"/>
    </source>
</evidence>
<evidence type="ECO:0000259" key="24">
    <source>
        <dbReference type="PROSITE" id="PS51194"/>
    </source>
</evidence>
<dbReference type="Pfam" id="PF16124">
    <property type="entry name" value="RecQ_Zn_bind"/>
    <property type="match status" value="1"/>
</dbReference>
<sequence length="947" mass="105668">MNANPEAKQAEELMKSVFQHDSFRSELQKQATETVLKGQVDVFISMPTGAGKSLCYQLPSIARDGVSIVISPLIALIQDQVEHLDILHIPVETLNSKLTPKERQRVLQDLNSSKPRTKLLYITPEQAATPTFQALADTLQSRHLLSYLIVDEAHCVSQWGHDFRPDYLKLGRLRKKIPMVPCIALTATATPHVVDDIISSLKLRHPVAKFKSSCFRPNLFYDVKFMDIIEDPYLNLKEFALRALHVTAGENIKDVDWNEKGCGIIYCRKREACTEVASRLVSKGIPAKAYHAGLGLGVRSNVQSDWMEGRVPVIAATVSFGMGVDKANVRFVVHWNVPKSMAGYYQESGRAGRDGQQSYCRLYYTKQERDTIAFLIKKDCMRGRSKKNGKIEHNKSSMESFERLVKMVEEPQCRHSAIAKYFGDSPPNCDRSCDYCRNPIAVEQEWEQVQRGICANSNPKRHLGRTAIAAADNDEPDMELYGGGKKGAKLEWGTTDNDDDEGKAREREERELDREKKHRHSMIMSEFKKRRGSKDITGDIWEPPSDSCPLRDAASQRVARLTVKTREHCLQLLEDAFKANFRCHHCGDLDKMAAIDYEPRACAIDEEHAAFKTSKQSTLYKAAVMRKVNEIKNLTNSHRLHSALVPKFASLLTPASQLLKGNRQCQDECQGQSECQGQDECQSSGETNHQGENSGAVTPVEDSSGQECGRGLPNMGVSPVSDGVKTENGSTVPRLFYSSTLTDYGADKADISLVLLPRPPAPKIKYFFECDTSDADKVKDQSPGSDTKQDSVITSGTKRTFPDSGDSQPENSTKRRKLGENVASQEKLTTKAGDSGHRSTAQPDNSNRSRVVNSHDPRLNSGATKHTDAELKQAADFVIRYLMPHYKEGRFVSKDLFKSTARLLSHKLRAGGFPPGSLKQNAKNLVKKLFHVHKKVTSETEVKAILG</sequence>
<dbReference type="GO" id="GO:0051301">
    <property type="term" value="P:cell division"/>
    <property type="evidence" value="ECO:0007669"/>
    <property type="project" value="UniProtKB-KW"/>
</dbReference>
<dbReference type="GO" id="GO:0046872">
    <property type="term" value="F:metal ion binding"/>
    <property type="evidence" value="ECO:0007669"/>
    <property type="project" value="UniProtKB-KW"/>
</dbReference>
<dbReference type="Gene3D" id="6.10.250.2460">
    <property type="match status" value="1"/>
</dbReference>
<evidence type="ECO:0000256" key="4">
    <source>
        <dbReference type="ARBA" id="ARBA00022553"/>
    </source>
</evidence>
<dbReference type="GO" id="GO:0000724">
    <property type="term" value="P:double-strand break repair via homologous recombination"/>
    <property type="evidence" value="ECO:0007669"/>
    <property type="project" value="TreeGrafter"/>
</dbReference>
<dbReference type="SUPFAM" id="SSF52540">
    <property type="entry name" value="P-loop containing nucleoside triphosphate hydrolases"/>
    <property type="match status" value="1"/>
</dbReference>
<dbReference type="Proteomes" id="UP001209878">
    <property type="component" value="Unassembled WGS sequence"/>
</dbReference>
<evidence type="ECO:0000256" key="5">
    <source>
        <dbReference type="ARBA" id="ARBA00022618"/>
    </source>
</evidence>
<keyword evidence="26" id="KW-1185">Reference proteome</keyword>
<proteinExistence type="inferred from homology"/>
<dbReference type="Gene3D" id="6.10.250.3140">
    <property type="match status" value="1"/>
</dbReference>
<name>A0AAD9P8A5_RIDPI</name>
<keyword evidence="11 21" id="KW-0347">Helicase</keyword>
<dbReference type="Pfam" id="PF00271">
    <property type="entry name" value="Helicase_C"/>
    <property type="match status" value="1"/>
</dbReference>
<dbReference type="InterPro" id="IPR001650">
    <property type="entry name" value="Helicase_C-like"/>
</dbReference>
<dbReference type="InterPro" id="IPR004589">
    <property type="entry name" value="DNA_helicase_ATP-dep_RecQ"/>
</dbReference>
<dbReference type="PROSITE" id="PS51192">
    <property type="entry name" value="HELICASE_ATP_BIND_1"/>
    <property type="match status" value="1"/>
</dbReference>
<keyword evidence="12" id="KW-0862">Zinc</keyword>
<dbReference type="Pfam" id="PF08236">
    <property type="entry name" value="SRI"/>
    <property type="match status" value="1"/>
</dbReference>
<dbReference type="GO" id="GO:0043138">
    <property type="term" value="F:3'-5' DNA helicase activity"/>
    <property type="evidence" value="ECO:0007669"/>
    <property type="project" value="UniProtKB-EC"/>
</dbReference>
<organism evidence="25 26">
    <name type="scientific">Ridgeia piscesae</name>
    <name type="common">Tubeworm</name>
    <dbReference type="NCBI Taxonomy" id="27915"/>
    <lineage>
        <taxon>Eukaryota</taxon>
        <taxon>Metazoa</taxon>
        <taxon>Spiralia</taxon>
        <taxon>Lophotrochozoa</taxon>
        <taxon>Annelida</taxon>
        <taxon>Polychaeta</taxon>
        <taxon>Sedentaria</taxon>
        <taxon>Canalipalpata</taxon>
        <taxon>Sabellida</taxon>
        <taxon>Siboglinidae</taxon>
        <taxon>Ridgeia</taxon>
    </lineage>
</organism>
<evidence type="ECO:0000256" key="20">
    <source>
        <dbReference type="ARBA" id="ARBA00049360"/>
    </source>
</evidence>
<comment type="catalytic activity">
    <reaction evidence="20 21">
        <text>ATP + H2O = ADP + phosphate + H(+)</text>
        <dbReference type="Rhea" id="RHEA:13065"/>
        <dbReference type="ChEBI" id="CHEBI:15377"/>
        <dbReference type="ChEBI" id="CHEBI:15378"/>
        <dbReference type="ChEBI" id="CHEBI:30616"/>
        <dbReference type="ChEBI" id="CHEBI:43474"/>
        <dbReference type="ChEBI" id="CHEBI:456216"/>
    </reaction>
</comment>
<dbReference type="SMART" id="SM00487">
    <property type="entry name" value="DEXDc"/>
    <property type="match status" value="1"/>
</dbReference>
<feature type="domain" description="Helicase C-terminal" evidence="24">
    <location>
        <begin position="251"/>
        <end position="402"/>
    </location>
</feature>
<evidence type="ECO:0000256" key="18">
    <source>
        <dbReference type="ARBA" id="ARBA00023306"/>
    </source>
</evidence>
<keyword evidence="4" id="KW-0597">Phosphoprotein</keyword>
<evidence type="ECO:0000256" key="16">
    <source>
        <dbReference type="ARBA" id="ARBA00023235"/>
    </source>
</evidence>
<keyword evidence="6" id="KW-0235">DNA replication</keyword>
<feature type="region of interest" description="Disordered" evidence="22">
    <location>
        <begin position="775"/>
        <end position="867"/>
    </location>
</feature>
<keyword evidence="16" id="KW-0413">Isomerase</keyword>
<keyword evidence="18" id="KW-0131">Cell cycle</keyword>
<dbReference type="Gene3D" id="3.40.50.300">
    <property type="entry name" value="P-loop containing nucleotide triphosphate hydrolases"/>
    <property type="match status" value="2"/>
</dbReference>
<dbReference type="GO" id="GO:0009378">
    <property type="term" value="F:four-way junction helicase activity"/>
    <property type="evidence" value="ECO:0007669"/>
    <property type="project" value="TreeGrafter"/>
</dbReference>
<feature type="domain" description="Helicase ATP-binding" evidence="23">
    <location>
        <begin position="33"/>
        <end position="207"/>
    </location>
</feature>
<evidence type="ECO:0000256" key="21">
    <source>
        <dbReference type="RuleBase" id="RU364117"/>
    </source>
</evidence>
<evidence type="ECO:0000256" key="9">
    <source>
        <dbReference type="ARBA" id="ARBA00022763"/>
    </source>
</evidence>
<dbReference type="NCBIfam" id="TIGR00614">
    <property type="entry name" value="recQ_fam"/>
    <property type="match status" value="1"/>
</dbReference>
<evidence type="ECO:0000313" key="25">
    <source>
        <dbReference type="EMBL" id="KAK2189786.1"/>
    </source>
</evidence>
<comment type="subcellular location">
    <subcellularLocation>
        <location evidence="2">Nucleus</location>
        <location evidence="2">Nucleoplasm</location>
    </subcellularLocation>
</comment>
<evidence type="ECO:0000256" key="11">
    <source>
        <dbReference type="ARBA" id="ARBA00022806"/>
    </source>
</evidence>
<dbReference type="Pfam" id="PF00270">
    <property type="entry name" value="DEAD"/>
    <property type="match status" value="1"/>
</dbReference>
<dbReference type="GO" id="GO:0010605">
    <property type="term" value="P:negative regulation of macromolecule metabolic process"/>
    <property type="evidence" value="ECO:0007669"/>
    <property type="project" value="UniProtKB-ARBA"/>
</dbReference>
<evidence type="ECO:0000256" key="22">
    <source>
        <dbReference type="SAM" id="MobiDB-lite"/>
    </source>
</evidence>
<keyword evidence="17 21" id="KW-0539">Nucleus</keyword>
<keyword evidence="10 21" id="KW-0378">Hydrolase</keyword>
<feature type="compositionally biased region" description="Polar residues" evidence="22">
    <location>
        <begin position="676"/>
        <end position="706"/>
    </location>
</feature>
<evidence type="ECO:0000256" key="6">
    <source>
        <dbReference type="ARBA" id="ARBA00022705"/>
    </source>
</evidence>
<dbReference type="GO" id="GO:0016787">
    <property type="term" value="F:hydrolase activity"/>
    <property type="evidence" value="ECO:0007669"/>
    <property type="project" value="UniProtKB-KW"/>
</dbReference>
<dbReference type="FunFam" id="3.40.50.300:FF:000444">
    <property type="entry name" value="ATP-dependent DNA helicase"/>
    <property type="match status" value="1"/>
</dbReference>
<evidence type="ECO:0000256" key="3">
    <source>
        <dbReference type="ARBA" id="ARBA00005446"/>
    </source>
</evidence>
<evidence type="ECO:0000256" key="8">
    <source>
        <dbReference type="ARBA" id="ARBA00022741"/>
    </source>
</evidence>
<dbReference type="CDD" id="cd18794">
    <property type="entry name" value="SF2_C_RecQ"/>
    <property type="match status" value="1"/>
</dbReference>
<evidence type="ECO:0000256" key="2">
    <source>
        <dbReference type="ARBA" id="ARBA00004642"/>
    </source>
</evidence>
<evidence type="ECO:0000256" key="13">
    <source>
        <dbReference type="ARBA" id="ARBA00022840"/>
    </source>
</evidence>
<gene>
    <name evidence="25" type="ORF">NP493_97g04036</name>
</gene>
<comment type="cofactor">
    <cofactor evidence="1">
        <name>Zn(2+)</name>
        <dbReference type="ChEBI" id="CHEBI:29105"/>
    </cofactor>
</comment>
<dbReference type="InterPro" id="IPR032284">
    <property type="entry name" value="RecQ_Zn-bd"/>
</dbReference>
<dbReference type="InterPro" id="IPR013257">
    <property type="entry name" value="SRI"/>
</dbReference>
<dbReference type="GO" id="GO:0006260">
    <property type="term" value="P:DNA replication"/>
    <property type="evidence" value="ECO:0007669"/>
    <property type="project" value="UniProtKB-KW"/>
</dbReference>
<protein>
    <recommendedName>
        <fullName evidence="21">ATP-dependent DNA helicase</fullName>
        <ecNumber evidence="21">5.6.2.4</ecNumber>
    </recommendedName>
</protein>
<dbReference type="GO" id="GO:0006355">
    <property type="term" value="P:regulation of DNA-templated transcription"/>
    <property type="evidence" value="ECO:0007669"/>
    <property type="project" value="InterPro"/>
</dbReference>
<keyword evidence="9" id="KW-0227">DNA damage</keyword>
<reference evidence="25" key="1">
    <citation type="journal article" date="2023" name="Mol. Biol. Evol.">
        <title>Third-Generation Sequencing Reveals the Adaptive Role of the Epigenome in Three Deep-Sea Polychaetes.</title>
        <authorList>
            <person name="Perez M."/>
            <person name="Aroh O."/>
            <person name="Sun Y."/>
            <person name="Lan Y."/>
            <person name="Juniper S.K."/>
            <person name="Young C.R."/>
            <person name="Angers B."/>
            <person name="Qian P.Y."/>
        </authorList>
    </citation>
    <scope>NUCLEOTIDE SEQUENCE</scope>
    <source>
        <strain evidence="25">R07B-5</strain>
    </source>
</reference>
<evidence type="ECO:0000256" key="14">
    <source>
        <dbReference type="ARBA" id="ARBA00023125"/>
    </source>
</evidence>
<evidence type="ECO:0000256" key="10">
    <source>
        <dbReference type="ARBA" id="ARBA00022801"/>
    </source>
</evidence>
<feature type="region of interest" description="Disordered" evidence="22">
    <location>
        <begin position="676"/>
        <end position="730"/>
    </location>
</feature>
<dbReference type="GO" id="GO:0003677">
    <property type="term" value="F:DNA binding"/>
    <property type="evidence" value="ECO:0007669"/>
    <property type="project" value="UniProtKB-KW"/>
</dbReference>
<dbReference type="GO" id="GO:0005737">
    <property type="term" value="C:cytoplasm"/>
    <property type="evidence" value="ECO:0007669"/>
    <property type="project" value="TreeGrafter"/>
</dbReference>
<dbReference type="EC" id="5.6.2.4" evidence="21"/>
<dbReference type="AlphaFoldDB" id="A0AAD9P8A5"/>
<accession>A0AAD9P8A5</accession>
<keyword evidence="15" id="KW-0234">DNA repair</keyword>
<evidence type="ECO:0000256" key="12">
    <source>
        <dbReference type="ARBA" id="ARBA00022833"/>
    </source>
</evidence>
<evidence type="ECO:0000313" key="26">
    <source>
        <dbReference type="Proteomes" id="UP001209878"/>
    </source>
</evidence>
<keyword evidence="13 21" id="KW-0067">ATP-binding</keyword>
<evidence type="ECO:0000256" key="1">
    <source>
        <dbReference type="ARBA" id="ARBA00001947"/>
    </source>
</evidence>
<keyword evidence="14" id="KW-0238">DNA-binding</keyword>
<dbReference type="PANTHER" id="PTHR13710">
    <property type="entry name" value="DNA HELICASE RECQ FAMILY MEMBER"/>
    <property type="match status" value="1"/>
</dbReference>
<dbReference type="GO" id="GO:0045934">
    <property type="term" value="P:negative regulation of nucleobase-containing compound metabolic process"/>
    <property type="evidence" value="ECO:0007669"/>
    <property type="project" value="UniProtKB-ARBA"/>
</dbReference>
<dbReference type="GO" id="GO:0005654">
    <property type="term" value="C:nucleoplasm"/>
    <property type="evidence" value="ECO:0007669"/>
    <property type="project" value="UniProtKB-SubCell"/>
</dbReference>
<feature type="compositionally biased region" description="Basic and acidic residues" evidence="22">
    <location>
        <begin position="502"/>
        <end position="515"/>
    </location>
</feature>
<feature type="region of interest" description="Disordered" evidence="22">
    <location>
        <begin position="483"/>
        <end position="519"/>
    </location>
</feature>